<name>A0A3M6UKS7_POCDA</name>
<dbReference type="AlphaFoldDB" id="A0A3M6UKS7"/>
<evidence type="ECO:0000313" key="2">
    <source>
        <dbReference type="Proteomes" id="UP000275408"/>
    </source>
</evidence>
<organism evidence="1 2">
    <name type="scientific">Pocillopora damicornis</name>
    <name type="common">Cauliflower coral</name>
    <name type="synonym">Millepora damicornis</name>
    <dbReference type="NCBI Taxonomy" id="46731"/>
    <lineage>
        <taxon>Eukaryota</taxon>
        <taxon>Metazoa</taxon>
        <taxon>Cnidaria</taxon>
        <taxon>Anthozoa</taxon>
        <taxon>Hexacorallia</taxon>
        <taxon>Scleractinia</taxon>
        <taxon>Astrocoeniina</taxon>
        <taxon>Pocilloporidae</taxon>
        <taxon>Pocillopora</taxon>
    </lineage>
</organism>
<dbReference type="Proteomes" id="UP000275408">
    <property type="component" value="Unassembled WGS sequence"/>
</dbReference>
<proteinExistence type="predicted"/>
<evidence type="ECO:0000313" key="1">
    <source>
        <dbReference type="EMBL" id="RMX54261.1"/>
    </source>
</evidence>
<sequence length="179" mass="20362">MASTHFFGKMGITCGLYIDGRLIGEIMSKHAEAAPYVVYRVLTGLGYFLGLEKCISSPATRLQYLGMIIGKAGHGREVTFTQGLRKELEFWGFLDTWDKCVPWRQERHVSLVLSTDASSYRWAVIFHFPPRKQKVEITGKRTSAKNKSMSKNLAQFCKPLGAYQHQYETVESMLESITR</sequence>
<comment type="caution">
    <text evidence="1">The sequence shown here is derived from an EMBL/GenBank/DDBJ whole genome shotgun (WGS) entry which is preliminary data.</text>
</comment>
<keyword evidence="2" id="KW-1185">Reference proteome</keyword>
<reference evidence="1 2" key="1">
    <citation type="journal article" date="2018" name="Sci. Rep.">
        <title>Comparative analysis of the Pocillopora damicornis genome highlights role of immune system in coral evolution.</title>
        <authorList>
            <person name="Cunning R."/>
            <person name="Bay R.A."/>
            <person name="Gillette P."/>
            <person name="Baker A.C."/>
            <person name="Traylor-Knowles N."/>
        </authorList>
    </citation>
    <scope>NUCLEOTIDE SEQUENCE [LARGE SCALE GENOMIC DNA]</scope>
    <source>
        <strain evidence="1">RSMAS</strain>
        <tissue evidence="1">Whole animal</tissue>
    </source>
</reference>
<accession>A0A3M6UKS7</accession>
<gene>
    <name evidence="1" type="ORF">pdam_00023255</name>
</gene>
<protein>
    <submittedName>
        <fullName evidence="1">Uncharacterized protein</fullName>
    </submittedName>
</protein>
<dbReference type="EMBL" id="RCHS01001291">
    <property type="protein sequence ID" value="RMX54261.1"/>
    <property type="molecule type" value="Genomic_DNA"/>
</dbReference>